<feature type="domain" description="Cytochrome c-552/4" evidence="5">
    <location>
        <begin position="235"/>
        <end position="306"/>
    </location>
</feature>
<dbReference type="AlphaFoldDB" id="W9V959"/>
<dbReference type="PANTHER" id="PTHR35038:SF5">
    <property type="entry name" value="CYTOCHROME C-TYPE PROTEIN NRFB"/>
    <property type="match status" value="1"/>
</dbReference>
<evidence type="ECO:0000313" key="7">
    <source>
        <dbReference type="Proteomes" id="UP000019460"/>
    </source>
</evidence>
<dbReference type="OrthoDB" id="9788513at2"/>
<dbReference type="InterPro" id="IPR051829">
    <property type="entry name" value="Multiheme_Cytochr_ET"/>
</dbReference>
<dbReference type="InterPro" id="IPR024673">
    <property type="entry name" value="Octahem_Cyt_c"/>
</dbReference>
<keyword evidence="7" id="KW-1185">Reference proteome</keyword>
<protein>
    <submittedName>
        <fullName evidence="6">Octaheme tetrathionate reductase</fullName>
    </submittedName>
</protein>
<evidence type="ECO:0000256" key="2">
    <source>
        <dbReference type="SAM" id="MobiDB-lite"/>
    </source>
</evidence>
<dbReference type="NCBIfam" id="TIGR04315">
    <property type="entry name" value="octaheme_Shew"/>
    <property type="match status" value="1"/>
</dbReference>
<comment type="caution">
    <text evidence="6">The sequence shown here is derived from an EMBL/GenBank/DDBJ whole genome shotgun (WGS) entry which is preliminary data.</text>
</comment>
<dbReference type="GO" id="GO:0016491">
    <property type="term" value="F:oxidoreductase activity"/>
    <property type="evidence" value="ECO:0007669"/>
    <property type="project" value="TreeGrafter"/>
</dbReference>
<evidence type="ECO:0000259" key="5">
    <source>
        <dbReference type="Pfam" id="PF13435"/>
    </source>
</evidence>
<feature type="signal peptide" evidence="4">
    <location>
        <begin position="1"/>
        <end position="23"/>
    </location>
</feature>
<keyword evidence="3" id="KW-0472">Membrane</keyword>
<reference evidence="6 7" key="1">
    <citation type="submission" date="2012-11" db="EMBL/GenBank/DDBJ databases">
        <title>Genome assembly of Thiorhodococcus sp. AK35.</title>
        <authorList>
            <person name="Nupur N."/>
            <person name="Khatri I."/>
            <person name="Subramanian S."/>
            <person name="Pinnaka A."/>
        </authorList>
    </citation>
    <scope>NUCLEOTIDE SEQUENCE [LARGE SCALE GENOMIC DNA]</scope>
    <source>
        <strain evidence="6 7">AK35</strain>
    </source>
</reference>
<keyword evidence="3" id="KW-1133">Transmembrane helix</keyword>
<feature type="chain" id="PRO_5004933901" evidence="4">
    <location>
        <begin position="24"/>
        <end position="548"/>
    </location>
</feature>
<evidence type="ECO:0000256" key="4">
    <source>
        <dbReference type="SAM" id="SignalP"/>
    </source>
</evidence>
<feature type="transmembrane region" description="Helical" evidence="3">
    <location>
        <begin position="513"/>
        <end position="535"/>
    </location>
</feature>
<dbReference type="eggNOG" id="ENOG502Z8B5">
    <property type="taxonomic scope" value="Bacteria"/>
</dbReference>
<dbReference type="SUPFAM" id="SSF48695">
    <property type="entry name" value="Multiheme cytochromes"/>
    <property type="match status" value="1"/>
</dbReference>
<gene>
    <name evidence="6" type="ORF">D779_3787</name>
</gene>
<dbReference type="Pfam" id="PF11783">
    <property type="entry name" value="Cytochrome_cB"/>
    <property type="match status" value="1"/>
</dbReference>
<dbReference type="PANTHER" id="PTHR35038">
    <property type="entry name" value="DISSIMILATORY SULFITE REDUCTASE SIRA"/>
    <property type="match status" value="1"/>
</dbReference>
<accession>W9V959</accession>
<dbReference type="Pfam" id="PF13435">
    <property type="entry name" value="Cytochrome_C554"/>
    <property type="match status" value="1"/>
</dbReference>
<name>W9V959_9GAMM</name>
<dbReference type="EMBL" id="AONC01000071">
    <property type="protein sequence ID" value="EXJ13391.1"/>
    <property type="molecule type" value="Genomic_DNA"/>
</dbReference>
<dbReference type="STRING" id="1249627.D779_3787"/>
<dbReference type="PATRIC" id="fig|1249627.3.peg.3864"/>
<keyword evidence="3" id="KW-0812">Transmembrane</keyword>
<sequence length="548" mass="60931">MRSFFGHLLAILLGTLLVTSAQASSGQWPTPPATKPPDQVSGPLSGGTGDHTKYEALKQPFSSGPEVTKACLSCHTETGKHFMKNIHWTWEYRNPDTGQLLGKKHLVNNFCTNARGNEGMCAQCHAGYGWKDESFDFSDETNIDCLVCHETTGTYYKTPNSEGSPACSVMFEDMAPIDYNLVAQSVGLPQRANCGTCHFHGGGGDNVKHGDLSSALTNPPRDLDVHMDAQGLNFACTACHITKSHIWAGSRYRVIAKDKEGTGKPGERRDVATCESCHGNEPHPVDSLAAFKLNDHISSVACQTCHIPEFARGGVATETDWDWRTAGKTRNGEGYHEHGYTQGNGEERYTYKSIKGTFTYGENLVPLYRWFDGQMNYTTIDTKFDVTKPVAINDFTGSREDPRSRIWPFKRMTTWMPADMGNGTLVYNHLWGQDEDSYWGNYDMGKSIAHGMKQFNLPYSGEYGYVETYSYWPITHMVAPKEEALACSDCHADDGRLENVEGVYMPGRDHNPWLDTIGIIAVLGTFLVILGHALIRIFSTMKNKQEQH</sequence>
<dbReference type="RefSeq" id="WP_043757267.1">
    <property type="nucleotide sequence ID" value="NZ_AONC01000071.1"/>
</dbReference>
<evidence type="ECO:0000256" key="3">
    <source>
        <dbReference type="SAM" id="Phobius"/>
    </source>
</evidence>
<dbReference type="Proteomes" id="UP000019460">
    <property type="component" value="Unassembled WGS sequence"/>
</dbReference>
<dbReference type="PIRSF" id="PIRSF039014">
    <property type="entry name" value="OTR_cyc"/>
    <property type="match status" value="1"/>
</dbReference>
<evidence type="ECO:0000313" key="6">
    <source>
        <dbReference type="EMBL" id="EXJ13391.1"/>
    </source>
</evidence>
<dbReference type="InterPro" id="IPR036280">
    <property type="entry name" value="Multihaem_cyt_sf"/>
</dbReference>
<organism evidence="6 7">
    <name type="scientific">Imhoffiella purpurea</name>
    <dbReference type="NCBI Taxonomy" id="1249627"/>
    <lineage>
        <taxon>Bacteria</taxon>
        <taxon>Pseudomonadati</taxon>
        <taxon>Pseudomonadota</taxon>
        <taxon>Gammaproteobacteria</taxon>
        <taxon>Chromatiales</taxon>
        <taxon>Chromatiaceae</taxon>
        <taxon>Imhoffiella</taxon>
    </lineage>
</organism>
<evidence type="ECO:0000256" key="1">
    <source>
        <dbReference type="ARBA" id="ARBA00022729"/>
    </source>
</evidence>
<dbReference type="InterPro" id="IPR023155">
    <property type="entry name" value="Cyt_c-552/4"/>
</dbReference>
<keyword evidence="1 4" id="KW-0732">Signal</keyword>
<feature type="region of interest" description="Disordered" evidence="2">
    <location>
        <begin position="24"/>
        <end position="52"/>
    </location>
</feature>
<dbReference type="Gene3D" id="1.10.1130.10">
    <property type="entry name" value="Flavocytochrome C3, Chain A"/>
    <property type="match status" value="1"/>
</dbReference>
<proteinExistence type="predicted"/>